<reference evidence="2 3" key="1">
    <citation type="submission" date="2016-11" db="EMBL/GenBank/DDBJ databases">
        <authorList>
            <person name="Jaros S."/>
            <person name="Januszkiewicz K."/>
            <person name="Wedrychowicz H."/>
        </authorList>
    </citation>
    <scope>NUCLEOTIDE SEQUENCE [LARGE SCALE GENOMIC DNA]</scope>
    <source>
        <strain evidence="2 3">DSM 6191</strain>
    </source>
</reference>
<accession>A0A1M5SYF3</accession>
<protein>
    <submittedName>
        <fullName evidence="2">Ribosomal-protein-alanine N-acetyltransferase</fullName>
    </submittedName>
</protein>
<sequence>MLEVNIKKGTNMIKLETERLIIRDHVEEDIHSLHKLISDEKVMYYLPEIKTNSLDESMENLYEAIKESKLENRTKYYFGIVLKDSNEYVGEIGYTVLIDSPEGKVVNLGYFILQNYWGKGFTSEATKEVINYAFKQGDVIKVETGCIKDNAGSEKVMKSIGMIKEGEFKKHVLLNSRLYDRVEYGLLKEEWL</sequence>
<dbReference type="InterPro" id="IPR000182">
    <property type="entry name" value="GNAT_dom"/>
</dbReference>
<dbReference type="InterPro" id="IPR016181">
    <property type="entry name" value="Acyl_CoA_acyltransferase"/>
</dbReference>
<keyword evidence="2" id="KW-0808">Transferase</keyword>
<dbReference type="Proteomes" id="UP000184241">
    <property type="component" value="Unassembled WGS sequence"/>
</dbReference>
<evidence type="ECO:0000259" key="1">
    <source>
        <dbReference type="PROSITE" id="PS51186"/>
    </source>
</evidence>
<dbReference type="AlphaFoldDB" id="A0A1M5SYF3"/>
<dbReference type="InterPro" id="IPR051531">
    <property type="entry name" value="N-acetyltransferase"/>
</dbReference>
<organism evidence="2 3">
    <name type="scientific">Clostridium intestinale DSM 6191</name>
    <dbReference type="NCBI Taxonomy" id="1121320"/>
    <lineage>
        <taxon>Bacteria</taxon>
        <taxon>Bacillati</taxon>
        <taxon>Bacillota</taxon>
        <taxon>Clostridia</taxon>
        <taxon>Eubacteriales</taxon>
        <taxon>Clostridiaceae</taxon>
        <taxon>Clostridium</taxon>
    </lineage>
</organism>
<gene>
    <name evidence="2" type="ORF">SAMN02745941_00054</name>
</gene>
<dbReference type="PANTHER" id="PTHR43792">
    <property type="entry name" value="GNAT FAMILY, PUTATIVE (AFU_ORTHOLOGUE AFUA_3G00765)-RELATED-RELATED"/>
    <property type="match status" value="1"/>
</dbReference>
<dbReference type="Pfam" id="PF13302">
    <property type="entry name" value="Acetyltransf_3"/>
    <property type="match status" value="1"/>
</dbReference>
<dbReference type="GO" id="GO:0016747">
    <property type="term" value="F:acyltransferase activity, transferring groups other than amino-acyl groups"/>
    <property type="evidence" value="ECO:0007669"/>
    <property type="project" value="InterPro"/>
</dbReference>
<dbReference type="EMBL" id="FQXU01000003">
    <property type="protein sequence ID" value="SHH43506.1"/>
    <property type="molecule type" value="Genomic_DNA"/>
</dbReference>
<evidence type="ECO:0000313" key="3">
    <source>
        <dbReference type="Proteomes" id="UP000184241"/>
    </source>
</evidence>
<evidence type="ECO:0000313" key="2">
    <source>
        <dbReference type="EMBL" id="SHH43506.1"/>
    </source>
</evidence>
<dbReference type="Gene3D" id="3.40.630.30">
    <property type="match status" value="1"/>
</dbReference>
<feature type="domain" description="N-acetyltransferase" evidence="1">
    <location>
        <begin position="20"/>
        <end position="189"/>
    </location>
</feature>
<name>A0A1M5SYF3_9CLOT</name>
<dbReference type="PROSITE" id="PS51186">
    <property type="entry name" value="GNAT"/>
    <property type="match status" value="1"/>
</dbReference>
<dbReference type="SUPFAM" id="SSF55729">
    <property type="entry name" value="Acyl-CoA N-acyltransferases (Nat)"/>
    <property type="match status" value="1"/>
</dbReference>
<proteinExistence type="predicted"/>